<feature type="region of interest" description="Disordered" evidence="1">
    <location>
        <begin position="1"/>
        <end position="96"/>
    </location>
</feature>
<dbReference type="EMBL" id="LGRN01000145">
    <property type="protein sequence ID" value="OJD15637.1"/>
    <property type="molecule type" value="Genomic_DNA"/>
</dbReference>
<feature type="compositionally biased region" description="Polar residues" evidence="1">
    <location>
        <begin position="129"/>
        <end position="143"/>
    </location>
</feature>
<feature type="region of interest" description="Disordered" evidence="1">
    <location>
        <begin position="129"/>
        <end position="210"/>
    </location>
</feature>
<organism evidence="2 3">
    <name type="scientific">Emergomyces pasteurianus Ep9510</name>
    <dbReference type="NCBI Taxonomy" id="1447872"/>
    <lineage>
        <taxon>Eukaryota</taxon>
        <taxon>Fungi</taxon>
        <taxon>Dikarya</taxon>
        <taxon>Ascomycota</taxon>
        <taxon>Pezizomycotina</taxon>
        <taxon>Eurotiomycetes</taxon>
        <taxon>Eurotiomycetidae</taxon>
        <taxon>Onygenales</taxon>
        <taxon>Ajellomycetaceae</taxon>
        <taxon>Emergomyces</taxon>
    </lineage>
</organism>
<evidence type="ECO:0000313" key="3">
    <source>
        <dbReference type="Proteomes" id="UP000182235"/>
    </source>
</evidence>
<feature type="compositionally biased region" description="Basic residues" evidence="1">
    <location>
        <begin position="1"/>
        <end position="12"/>
    </location>
</feature>
<dbReference type="AlphaFoldDB" id="A0A1J9QKA8"/>
<feature type="compositionally biased region" description="Polar residues" evidence="1">
    <location>
        <begin position="177"/>
        <end position="188"/>
    </location>
</feature>
<comment type="caution">
    <text evidence="2">The sequence shown here is derived from an EMBL/GenBank/DDBJ whole genome shotgun (WGS) entry which is preliminary data.</text>
</comment>
<evidence type="ECO:0000256" key="1">
    <source>
        <dbReference type="SAM" id="MobiDB-lite"/>
    </source>
</evidence>
<name>A0A1J9QKA8_9EURO</name>
<dbReference type="VEuPathDB" id="FungiDB:AJ78_04129"/>
<dbReference type="Proteomes" id="UP000182235">
    <property type="component" value="Unassembled WGS sequence"/>
</dbReference>
<evidence type="ECO:0000313" key="2">
    <source>
        <dbReference type="EMBL" id="OJD15637.1"/>
    </source>
</evidence>
<protein>
    <submittedName>
        <fullName evidence="2">Uncharacterized protein</fullName>
    </submittedName>
</protein>
<sequence length="260" mass="28653">MTRARQKSRNRIPKVPLTGSTMTKRHQSRLRGITAPRPSSTVLGANRGADRIVDDGQQPFKSSRITRSMKRGNVQPVGKPDDQTRTGGELDNGEKRRYGKVEWLTEEEQQLGYEGMAELDDICKLANSQVMGKTSKPITVQGTTRDERGGAPCASVRPGRKSPVRQKGSPSPGEKFGTNSQIPNSSTESRGESLETGQAGKCRGRGDIKGKYTMKDLCPISSTHPRIRLRTSTGRLEPSLNKPGKLLNRLSKYRVLTRPE</sequence>
<keyword evidence="3" id="KW-1185">Reference proteome</keyword>
<reference evidence="2 3" key="1">
    <citation type="submission" date="2015-07" db="EMBL/GenBank/DDBJ databases">
        <title>Emmonsia species relationships and genome sequence.</title>
        <authorList>
            <consortium name="The Broad Institute Genomics Platform"/>
            <person name="Cuomo C.A."/>
            <person name="Munoz J.F."/>
            <person name="Imamovic A."/>
            <person name="Priest M.E."/>
            <person name="Young S."/>
            <person name="Clay O.K."/>
            <person name="McEwen J.G."/>
        </authorList>
    </citation>
    <scope>NUCLEOTIDE SEQUENCE [LARGE SCALE GENOMIC DNA]</scope>
    <source>
        <strain evidence="2 3">UAMH 9510</strain>
    </source>
</reference>
<gene>
    <name evidence="2" type="ORF">AJ78_04129</name>
</gene>
<proteinExistence type="predicted"/>
<accession>A0A1J9QKA8</accession>